<evidence type="ECO:0000313" key="2">
    <source>
        <dbReference type="EMBL" id="OUQ73492.1"/>
    </source>
</evidence>
<evidence type="ECO:0000259" key="1">
    <source>
        <dbReference type="Pfam" id="PF13004"/>
    </source>
</evidence>
<name>A0A1Y4VTQ5_9BACE</name>
<dbReference type="EMBL" id="NFLW01000004">
    <property type="protein sequence ID" value="OUQ73492.1"/>
    <property type="molecule type" value="Genomic_DNA"/>
</dbReference>
<dbReference type="CDD" id="cd14948">
    <property type="entry name" value="BACON"/>
    <property type="match status" value="2"/>
</dbReference>
<dbReference type="RefSeq" id="WP_087317455.1">
    <property type="nucleotide sequence ID" value="NZ_JABFIB010000015.1"/>
</dbReference>
<protein>
    <recommendedName>
        <fullName evidence="1">BACON domain-containing protein</fullName>
    </recommendedName>
</protein>
<evidence type="ECO:0000313" key="3">
    <source>
        <dbReference type="Proteomes" id="UP000196036"/>
    </source>
</evidence>
<proteinExistence type="predicted"/>
<dbReference type="InterPro" id="IPR024361">
    <property type="entry name" value="BACON"/>
</dbReference>
<organism evidence="2 3">
    <name type="scientific">Bacteroides xylanisolvens</name>
    <dbReference type="NCBI Taxonomy" id="371601"/>
    <lineage>
        <taxon>Bacteria</taxon>
        <taxon>Pseudomonadati</taxon>
        <taxon>Bacteroidota</taxon>
        <taxon>Bacteroidia</taxon>
        <taxon>Bacteroidales</taxon>
        <taxon>Bacteroidaceae</taxon>
        <taxon>Bacteroides</taxon>
    </lineage>
</organism>
<dbReference type="Gene3D" id="2.60.40.10">
    <property type="entry name" value="Immunoglobulins"/>
    <property type="match status" value="3"/>
</dbReference>
<accession>A0A1Y4VTQ5</accession>
<dbReference type="Pfam" id="PF13004">
    <property type="entry name" value="BACON"/>
    <property type="match status" value="2"/>
</dbReference>
<comment type="caution">
    <text evidence="2">The sequence shown here is derived from an EMBL/GenBank/DDBJ whole genome shotgun (WGS) entry which is preliminary data.</text>
</comment>
<dbReference type="AlphaFoldDB" id="A0A1Y4VTQ5"/>
<dbReference type="InterPro" id="IPR013783">
    <property type="entry name" value="Ig-like_fold"/>
</dbReference>
<feature type="domain" description="BACON" evidence="1">
    <location>
        <begin position="60"/>
        <end position="102"/>
    </location>
</feature>
<dbReference type="InterPro" id="IPR032675">
    <property type="entry name" value="LRR_dom_sf"/>
</dbReference>
<sequence>MNLLKRISIVLSATLFLWGCSDSDEPVNEMNDSLSLSTNEIKINGLGGEVAVTVTSSDDWRLAGTYDWAHPSATSGKSGDEVTFTIDPNSLDEIRTATFKFFIGSTVVPLQVECSPVYAVDLLTEQKIDLPRKKSDVSIKFESNVSDLTITYSDDSKEWLTLEKQSEFIGKTTLLFSVAENETYKIRSADVTLESPLLDEPIVVNITQACVPYFTITPSETSQKYDLSEQTISFTVESNLEYTPSVVSGAEWITNQTISKQQTDDRGITTNTLSYKLLAASNARVGSVRVENSLKNAEINIIQADPNTPVASISNWVIAEYAETNGWLVRLAGNEYIITEDGMKATEFACTKTVNDLNGLEYFPNLTTIQIKGSSDLEKVDISKLHKVTSLTITNTATIYIKEFNFGDNPITSFDLLSARYFGSGCEDLVFISDNLQAINMKVQRPGSDYVERIDLTQCPVLHTFKFNGEYVETLYLKPDQTIPNLELATKYKIERK</sequence>
<feature type="domain" description="BACON" evidence="1">
    <location>
        <begin position="154"/>
        <end position="209"/>
    </location>
</feature>
<dbReference type="Proteomes" id="UP000196036">
    <property type="component" value="Unassembled WGS sequence"/>
</dbReference>
<dbReference type="Gene3D" id="3.80.10.10">
    <property type="entry name" value="Ribonuclease Inhibitor"/>
    <property type="match status" value="1"/>
</dbReference>
<reference evidence="3" key="1">
    <citation type="submission" date="2017-04" db="EMBL/GenBank/DDBJ databases">
        <title>Function of individual gut microbiota members based on whole genome sequencing of pure cultures obtained from chicken caecum.</title>
        <authorList>
            <person name="Medvecky M."/>
            <person name="Cejkova D."/>
            <person name="Polansky O."/>
            <person name="Karasova D."/>
            <person name="Kubasova T."/>
            <person name="Cizek A."/>
            <person name="Rychlik I."/>
        </authorList>
    </citation>
    <scope>NUCLEOTIDE SEQUENCE [LARGE SCALE GENOMIC DNA]</scope>
    <source>
        <strain evidence="3">An109</strain>
    </source>
</reference>
<gene>
    <name evidence="2" type="ORF">B5E52_02930</name>
</gene>